<name>A0ACC2L053_PERAE</name>
<keyword evidence="2" id="KW-1185">Reference proteome</keyword>
<comment type="caution">
    <text evidence="1">The sequence shown here is derived from an EMBL/GenBank/DDBJ whole genome shotgun (WGS) entry which is preliminary data.</text>
</comment>
<protein>
    <submittedName>
        <fullName evidence="1">Uncharacterized protein</fullName>
    </submittedName>
</protein>
<organism evidence="1 2">
    <name type="scientific">Persea americana</name>
    <name type="common">Avocado</name>
    <dbReference type="NCBI Taxonomy" id="3435"/>
    <lineage>
        <taxon>Eukaryota</taxon>
        <taxon>Viridiplantae</taxon>
        <taxon>Streptophyta</taxon>
        <taxon>Embryophyta</taxon>
        <taxon>Tracheophyta</taxon>
        <taxon>Spermatophyta</taxon>
        <taxon>Magnoliopsida</taxon>
        <taxon>Magnoliidae</taxon>
        <taxon>Laurales</taxon>
        <taxon>Lauraceae</taxon>
        <taxon>Persea</taxon>
    </lineage>
</organism>
<sequence length="1391" mass="157341">MAASRNKTSSFTRTTAEPLGRVPGLRHGLNGTTLISTGIADLDKILGGGFSLGTVVMVMEDAEAPHHLLLLRNFMSQGIVHNQPILYASPSKDPRAFLGTLPSPVSLKDEKREPGGHHQELEQVQEKGLRIAWQYKKYFGEQQTVENHRDNRQYCNDFDLRKTLDRQLLGAQHVDCISIQDSPNLATFRDRCAAFLAQLPRTGGAGRIAIQSFCAPQCGFSDMDWDMLSFIRSLKSIVQSTNAVAMITFPPSLLSPFFSKRWQHLADTLLSVRAIPDEDKELAKLLTGYQDMVGLLHVHKVAHINTQVPIILEASTFSIKLHRRRSLVLEQLNQAPIDASSGTSYASSGSCSGVVTQKQNCWGAGQELLEENSIEGLQGRNRLYLVTLSIAFLSLSCAQFGNSNGCSEFIAFRYINPQMRTTDQPCVPLHPASLLLYYYMGGLDEAKLRALVEENPRNFVAWTLLIKEIEKTSPNDIERIASMYDAFLSEFPLCYGYWKKYADHRARLCPIDKVVEVYEQAVQSAKYSVGIWVNYCSFAMLSFEDPVDIRRLFERALSFVGKDYLCYPVWDKYIEYEYSQKQWSHLAHIYLRTLRFPTKKLHMYHKSFERFICICKEEIEYKDRDAAEMSSEAVSNCEMIEVKAYENQEISSVIEDLLAPSVGLPIAHTLKKYLSAGEYFYQKASDLDSKIKCFENRIRRPYFHIKLLDDVQLENWHCYLDFVEMQGDFDWTVKLYERCLIPCANYPEFWIRYVEFVEAKGGREIANLALVRATEVYLKSIPDIHLFCARFKEQIGDVFGARAAFLRCGSDLEPDFIENVTRKANMEKRLGNVEAASIIYEKALDAAKEKQNFHALGILYAHFSYFTYMVTASIDAARDILIKGIQQLPHSKLLLERLIHFEMMHGNPKKIDVLDSIIAEATAPGTDALQGLSTNDREDISKLFLEFVDSCGSIHEIKKAWDRHRQLFPYQMRPASSYNDMNLRNGSLENAKIGGNDNLATLPGHASGDDHTQCSNLYSIVKNASPQKNLDAQPDCAVTDQSKVENAQPDCAVTDQSKAENTNDDLKEEQQQVHTALVVQEEPKLDSAEQQIGVHDSVRENGVSPQGIQIEENAEVIEQVQLQPDHKAQDDLVPRALETLSINTQEDEIQHSSPTLSLDCRASEVPSMSNDNEPQDEGDNTREISIPDATCLQSGMSPQRKLQEQNGNVLVESDTSSQMQIQTQAHAGENSQQVGHSAAESENEHHMNYTGQGQRDPGSHVHAQAQQLQWWESSHQSQYPASGMQSHMLISQGYPCQPQPWQNQQVQHPAPNQYQQQYHQQQQQHIQMWNYNYYAQMHEQQALPVQYYGSGQYGQEYGQQAIGSQGQVAGQHDGEQSRQVDPPQQQVPSSQ</sequence>
<dbReference type="Proteomes" id="UP001234297">
    <property type="component" value="Chromosome 6"/>
</dbReference>
<evidence type="ECO:0000313" key="2">
    <source>
        <dbReference type="Proteomes" id="UP001234297"/>
    </source>
</evidence>
<reference evidence="1 2" key="1">
    <citation type="journal article" date="2022" name="Hortic Res">
        <title>A haplotype resolved chromosomal level avocado genome allows analysis of novel avocado genes.</title>
        <authorList>
            <person name="Nath O."/>
            <person name="Fletcher S.J."/>
            <person name="Hayward A."/>
            <person name="Shaw L.M."/>
            <person name="Masouleh A.K."/>
            <person name="Furtado A."/>
            <person name="Henry R.J."/>
            <person name="Mitter N."/>
        </authorList>
    </citation>
    <scope>NUCLEOTIDE SEQUENCE [LARGE SCALE GENOMIC DNA]</scope>
    <source>
        <strain evidence="2">cv. Hass</strain>
    </source>
</reference>
<gene>
    <name evidence="1" type="ORF">MRB53_020166</name>
</gene>
<accession>A0ACC2L053</accession>
<evidence type="ECO:0000313" key="1">
    <source>
        <dbReference type="EMBL" id="KAJ8626859.1"/>
    </source>
</evidence>
<dbReference type="EMBL" id="CM056814">
    <property type="protein sequence ID" value="KAJ8626859.1"/>
    <property type="molecule type" value="Genomic_DNA"/>
</dbReference>
<proteinExistence type="predicted"/>